<accession>A0A8H5FGG0</accession>
<sequence>MRESQQLCIIGSTPVPVSSLAFLDGCHRVCYWSISNLMLEKDSTPRQLCNNAGPRVRTRIVAPTSLDHTMYIGSLHFLSQLYRDLSGDANLLQAFKYEPMEGPVYGIHPGKV</sequence>
<dbReference type="AlphaFoldDB" id="A0A8H5FGG0"/>
<proteinExistence type="predicted"/>
<dbReference type="Proteomes" id="UP000559256">
    <property type="component" value="Unassembled WGS sequence"/>
</dbReference>
<dbReference type="EMBL" id="JAACJM010000228">
    <property type="protein sequence ID" value="KAF5336280.1"/>
    <property type="molecule type" value="Genomic_DNA"/>
</dbReference>
<evidence type="ECO:0000313" key="2">
    <source>
        <dbReference type="Proteomes" id="UP000559256"/>
    </source>
</evidence>
<keyword evidence="2" id="KW-1185">Reference proteome</keyword>
<gene>
    <name evidence="1" type="ORF">D9758_014496</name>
</gene>
<organism evidence="1 2">
    <name type="scientific">Tetrapyrgos nigripes</name>
    <dbReference type="NCBI Taxonomy" id="182062"/>
    <lineage>
        <taxon>Eukaryota</taxon>
        <taxon>Fungi</taxon>
        <taxon>Dikarya</taxon>
        <taxon>Basidiomycota</taxon>
        <taxon>Agaricomycotina</taxon>
        <taxon>Agaricomycetes</taxon>
        <taxon>Agaricomycetidae</taxon>
        <taxon>Agaricales</taxon>
        <taxon>Marasmiineae</taxon>
        <taxon>Marasmiaceae</taxon>
        <taxon>Tetrapyrgos</taxon>
    </lineage>
</organism>
<reference evidence="1 2" key="1">
    <citation type="journal article" date="2020" name="ISME J.">
        <title>Uncovering the hidden diversity of litter-decomposition mechanisms in mushroom-forming fungi.</title>
        <authorList>
            <person name="Floudas D."/>
            <person name="Bentzer J."/>
            <person name="Ahren D."/>
            <person name="Johansson T."/>
            <person name="Persson P."/>
            <person name="Tunlid A."/>
        </authorList>
    </citation>
    <scope>NUCLEOTIDE SEQUENCE [LARGE SCALE GENOMIC DNA]</scope>
    <source>
        <strain evidence="1 2">CBS 291.85</strain>
    </source>
</reference>
<evidence type="ECO:0000313" key="1">
    <source>
        <dbReference type="EMBL" id="KAF5336280.1"/>
    </source>
</evidence>
<comment type="caution">
    <text evidence="1">The sequence shown here is derived from an EMBL/GenBank/DDBJ whole genome shotgun (WGS) entry which is preliminary data.</text>
</comment>
<name>A0A8H5FGG0_9AGAR</name>
<protein>
    <submittedName>
        <fullName evidence="1">Uncharacterized protein</fullName>
    </submittedName>
</protein>